<evidence type="ECO:0000313" key="1">
    <source>
        <dbReference type="EMBL" id="KAI2382929.1"/>
    </source>
</evidence>
<reference evidence="1" key="1">
    <citation type="journal article" date="2022" name="bioRxiv">
        <title>Population genetic analysis of Ophidiomyces ophidiicola, the causative agent of snake fungal disease, indicates recent introductions to the USA.</title>
        <authorList>
            <person name="Ladner J.T."/>
            <person name="Palmer J.M."/>
            <person name="Ettinger C.L."/>
            <person name="Stajich J.E."/>
            <person name="Farrell T.M."/>
            <person name="Glorioso B.M."/>
            <person name="Lawson B."/>
            <person name="Price S.J."/>
            <person name="Stengle A.G."/>
            <person name="Grear D.A."/>
            <person name="Lorch J.M."/>
        </authorList>
    </citation>
    <scope>NUCLEOTIDE SEQUENCE</scope>
    <source>
        <strain evidence="1">NWHC 24266-5</strain>
    </source>
</reference>
<protein>
    <submittedName>
        <fullName evidence="1">Uncharacterized protein</fullName>
    </submittedName>
</protein>
<accession>A0ACB8UTA9</accession>
<name>A0ACB8UTA9_9EURO</name>
<comment type="caution">
    <text evidence="1">The sequence shown here is derived from an EMBL/GenBank/DDBJ whole genome shotgun (WGS) entry which is preliminary data.</text>
</comment>
<gene>
    <name evidence="1" type="ORF">LOY88_005634</name>
</gene>
<sequence>MQRSSTRSPTKSKVETWPGPRPLVIFIRNLKLLGLDRRPGWPDISPTILAGTQSNLRQRIQVVEWSLYHLFLLWDRTETHNKLQPFFPPLEPLQSVNLRAALFRSLSDLKKSGVLGRDAILRKTMFDDCKGERFEDVLAVFSTAVLRKSLLSHHHHQGHVVHLAIAHQLTQPEQENILPLIISLRSSLTCTIKERISLSGFYENLNQHLLTKAGELSIRSAESSQSISDVSKSNRMHNNIFSMWHGNEGWAKSIIDGGLQLKLDPLLEVDFLQLRSLANSDNLRSMQSQTSSDLLAHLDDRVLQQKSRLKQWREFRKSLAEEKSEINSVESTKQRHIMKFRNHEPLSVASLAHTKFSVLSDYTQLSEYQSLLLDFQESIANISGMKESKRSESIATSQLPLSRDDTNLDSKLHSTKIRNDSHEQPLSSPASTVAPSEDSLDGLMSYRPNEINSQLSKGKADDSVPGTLSSTLLERTRQSMSALTVPDPRPRKSKPSSKTTRYSQQFPVNQFQTPNSKSGSKDEAPDGTTTPQEDLFNEDAEYASVFKSRPKIATSPIHSPAVHAPLFLNEPHNAMSDAEYDERDDSLTFAEQNSRSIRRRTAYM</sequence>
<organism evidence="1">
    <name type="scientific">Ophidiomyces ophidiicola</name>
    <dbReference type="NCBI Taxonomy" id="1387563"/>
    <lineage>
        <taxon>Eukaryota</taxon>
        <taxon>Fungi</taxon>
        <taxon>Dikarya</taxon>
        <taxon>Ascomycota</taxon>
        <taxon>Pezizomycotina</taxon>
        <taxon>Eurotiomycetes</taxon>
        <taxon>Eurotiomycetidae</taxon>
        <taxon>Onygenales</taxon>
        <taxon>Onygenaceae</taxon>
        <taxon>Ophidiomyces</taxon>
    </lineage>
</organism>
<dbReference type="EMBL" id="JALBCA010000104">
    <property type="protein sequence ID" value="KAI2382929.1"/>
    <property type="molecule type" value="Genomic_DNA"/>
</dbReference>
<proteinExistence type="predicted"/>